<evidence type="ECO:0000259" key="10">
    <source>
        <dbReference type="PROSITE" id="PS50850"/>
    </source>
</evidence>
<dbReference type="CDD" id="cd17321">
    <property type="entry name" value="MFS_MMR_MDR_like"/>
    <property type="match status" value="1"/>
</dbReference>
<evidence type="ECO:0000256" key="4">
    <source>
        <dbReference type="ARBA" id="ARBA00022692"/>
    </source>
</evidence>
<dbReference type="GO" id="GO:0005886">
    <property type="term" value="C:plasma membrane"/>
    <property type="evidence" value="ECO:0007669"/>
    <property type="project" value="UniProtKB-SubCell"/>
</dbReference>
<organism evidence="11 12">
    <name type="scientific">Streptomyces hoynatensis</name>
    <dbReference type="NCBI Taxonomy" id="1141874"/>
    <lineage>
        <taxon>Bacteria</taxon>
        <taxon>Bacillati</taxon>
        <taxon>Actinomycetota</taxon>
        <taxon>Actinomycetes</taxon>
        <taxon>Kitasatosporales</taxon>
        <taxon>Streptomycetaceae</taxon>
        <taxon>Streptomyces</taxon>
    </lineage>
</organism>
<comment type="caution">
    <text evidence="11">The sequence shown here is derived from an EMBL/GenBank/DDBJ whole genome shotgun (WGS) entry which is preliminary data.</text>
</comment>
<dbReference type="GO" id="GO:0022857">
    <property type="term" value="F:transmembrane transporter activity"/>
    <property type="evidence" value="ECO:0007669"/>
    <property type="project" value="InterPro"/>
</dbReference>
<dbReference type="EMBL" id="RBAL01000013">
    <property type="protein sequence ID" value="RKN39523.1"/>
    <property type="molecule type" value="Genomic_DNA"/>
</dbReference>
<evidence type="ECO:0000256" key="9">
    <source>
        <dbReference type="SAM" id="Phobius"/>
    </source>
</evidence>
<dbReference type="PROSITE" id="PS50850">
    <property type="entry name" value="MFS"/>
    <property type="match status" value="1"/>
</dbReference>
<dbReference type="InterPro" id="IPR020846">
    <property type="entry name" value="MFS_dom"/>
</dbReference>
<dbReference type="PANTHER" id="PTHR42718">
    <property type="entry name" value="MAJOR FACILITATOR SUPERFAMILY MULTIDRUG TRANSPORTER MFSC"/>
    <property type="match status" value="1"/>
</dbReference>
<dbReference type="Gene3D" id="1.20.1720.10">
    <property type="entry name" value="Multidrug resistance protein D"/>
    <property type="match status" value="1"/>
</dbReference>
<feature type="transmembrane region" description="Helical" evidence="9">
    <location>
        <begin position="293"/>
        <end position="317"/>
    </location>
</feature>
<keyword evidence="7" id="KW-0046">Antibiotic resistance</keyword>
<feature type="transmembrane region" description="Helical" evidence="9">
    <location>
        <begin position="125"/>
        <end position="150"/>
    </location>
</feature>
<feature type="transmembrane region" description="Helical" evidence="9">
    <location>
        <begin position="323"/>
        <end position="344"/>
    </location>
</feature>
<dbReference type="Pfam" id="PF07690">
    <property type="entry name" value="MFS_1"/>
    <property type="match status" value="1"/>
</dbReference>
<feature type="transmembrane region" description="Helical" evidence="9">
    <location>
        <begin position="186"/>
        <end position="207"/>
    </location>
</feature>
<keyword evidence="3" id="KW-1003">Cell membrane</keyword>
<keyword evidence="6 9" id="KW-0472">Membrane</keyword>
<reference evidence="11 12" key="1">
    <citation type="journal article" date="2014" name="Int. J. Syst. Evol. Microbiol.">
        <title>Streptomyces hoynatensis sp. nov., isolated from deep marine sediment.</title>
        <authorList>
            <person name="Veyisoglu A."/>
            <person name="Sahin N."/>
        </authorList>
    </citation>
    <scope>NUCLEOTIDE SEQUENCE [LARGE SCALE GENOMIC DNA]</scope>
    <source>
        <strain evidence="11 12">KCTC 29097</strain>
    </source>
</reference>
<comment type="subcellular location">
    <subcellularLocation>
        <location evidence="1">Cell membrane</location>
        <topology evidence="1">Multi-pass membrane protein</topology>
    </subcellularLocation>
</comment>
<proteinExistence type="predicted"/>
<feature type="transmembrane region" description="Helical" evidence="9">
    <location>
        <begin position="527"/>
        <end position="545"/>
    </location>
</feature>
<dbReference type="Gene3D" id="1.20.1250.20">
    <property type="entry name" value="MFS general substrate transporter like domains"/>
    <property type="match status" value="1"/>
</dbReference>
<feature type="transmembrane region" description="Helical" evidence="9">
    <location>
        <begin position="356"/>
        <end position="376"/>
    </location>
</feature>
<feature type="transmembrane region" description="Helical" evidence="9">
    <location>
        <begin position="100"/>
        <end position="119"/>
    </location>
</feature>
<name>A0A3A9YU18_9ACTN</name>
<feature type="region of interest" description="Disordered" evidence="8">
    <location>
        <begin position="1"/>
        <end position="24"/>
    </location>
</feature>
<feature type="transmembrane region" description="Helical" evidence="9">
    <location>
        <begin position="70"/>
        <end position="88"/>
    </location>
</feature>
<dbReference type="AlphaFoldDB" id="A0A3A9YU18"/>
<evidence type="ECO:0000256" key="1">
    <source>
        <dbReference type="ARBA" id="ARBA00004651"/>
    </source>
</evidence>
<dbReference type="NCBIfam" id="TIGR00711">
    <property type="entry name" value="efflux_EmrB"/>
    <property type="match status" value="1"/>
</dbReference>
<dbReference type="PANTHER" id="PTHR42718:SF46">
    <property type="entry name" value="BLR6921 PROTEIN"/>
    <property type="match status" value="1"/>
</dbReference>
<dbReference type="PRINTS" id="PR01036">
    <property type="entry name" value="TCRTETB"/>
</dbReference>
<evidence type="ECO:0000256" key="7">
    <source>
        <dbReference type="ARBA" id="ARBA00023251"/>
    </source>
</evidence>
<dbReference type="SUPFAM" id="SSF103473">
    <property type="entry name" value="MFS general substrate transporter"/>
    <property type="match status" value="1"/>
</dbReference>
<feature type="domain" description="Major facilitator superfamily (MFS) profile" evidence="10">
    <location>
        <begin position="34"/>
        <end position="481"/>
    </location>
</feature>
<accession>A0A3A9YU18</accession>
<evidence type="ECO:0000256" key="8">
    <source>
        <dbReference type="SAM" id="MobiDB-lite"/>
    </source>
</evidence>
<sequence>MSGAPPQPHLRGSSQVTTATPSAPSQREVNPWVVLIVLCSGFFMIMLDSTIVNVALPAMLDGLDGSLDQILWVINAYLLAYATLLITGGRLGDIFGPRNLFITGLSVFVLASIACGVSQNTTQMIIARVVQGLAGALLTPQTLTIITAVFPKERRGAAMGVWSALIGMSAIAGPIIGGVLVDGVNWRWIFFVNVPIGAVGLWGAFRFVPDLRPGRSHRLDLPGVLLVSASLSLIVYGLIEGERYDWGECWGPITIWEIIGAGVVLLIAFVVYERRPSEPLLPLALIRNRNFAVLNWLQALIAFGLMALYLPVVLFLQSVLDMSAIRAGLTMAPWAVATMFTAPFAGRLADKYGAKWVLMLGLALFSLGVGLMIAAVDLDAGFLSFLLPGFVAGGGLGLSMAPLTAEALREVPPVQVGAASGMLNAVRQVGSVIGTAVVGAVLQAQLSSSFASQARDRVAGVDAPAEVKTQLIDAFSEASDSGLQVAPGQNGGVALPDGVAPDTASTLEQVAHDVFVNGFTDAVKPTLAVPVVVLAVAALSCLAIARRRAAAEVTPAPAAAPDKAPAAAD</sequence>
<evidence type="ECO:0000313" key="12">
    <source>
        <dbReference type="Proteomes" id="UP000272474"/>
    </source>
</evidence>
<feature type="transmembrane region" description="Helical" evidence="9">
    <location>
        <begin position="32"/>
        <end position="58"/>
    </location>
</feature>
<keyword evidence="5 9" id="KW-1133">Transmembrane helix</keyword>
<evidence type="ECO:0000313" key="11">
    <source>
        <dbReference type="EMBL" id="RKN39523.1"/>
    </source>
</evidence>
<dbReference type="InterPro" id="IPR004638">
    <property type="entry name" value="EmrB-like"/>
</dbReference>
<dbReference type="InterPro" id="IPR011701">
    <property type="entry name" value="MFS"/>
</dbReference>
<feature type="transmembrane region" description="Helical" evidence="9">
    <location>
        <begin position="251"/>
        <end position="272"/>
    </location>
</feature>
<keyword evidence="4 9" id="KW-0812">Transmembrane</keyword>
<evidence type="ECO:0000256" key="3">
    <source>
        <dbReference type="ARBA" id="ARBA00022475"/>
    </source>
</evidence>
<keyword evidence="2" id="KW-0813">Transport</keyword>
<dbReference type="Proteomes" id="UP000272474">
    <property type="component" value="Unassembled WGS sequence"/>
</dbReference>
<feature type="transmembrane region" description="Helical" evidence="9">
    <location>
        <begin position="219"/>
        <end position="239"/>
    </location>
</feature>
<protein>
    <submittedName>
        <fullName evidence="11">DHA2 family efflux MFS transporter permease subunit</fullName>
    </submittedName>
</protein>
<keyword evidence="12" id="KW-1185">Reference proteome</keyword>
<feature type="compositionally biased region" description="Polar residues" evidence="8">
    <location>
        <begin position="12"/>
        <end position="24"/>
    </location>
</feature>
<dbReference type="GO" id="GO:0046677">
    <property type="term" value="P:response to antibiotic"/>
    <property type="evidence" value="ECO:0007669"/>
    <property type="project" value="UniProtKB-KW"/>
</dbReference>
<feature type="transmembrane region" description="Helical" evidence="9">
    <location>
        <begin position="157"/>
        <end position="180"/>
    </location>
</feature>
<evidence type="ECO:0000256" key="2">
    <source>
        <dbReference type="ARBA" id="ARBA00022448"/>
    </source>
</evidence>
<gene>
    <name evidence="11" type="ORF">D7294_21290</name>
</gene>
<evidence type="ECO:0000256" key="5">
    <source>
        <dbReference type="ARBA" id="ARBA00022989"/>
    </source>
</evidence>
<dbReference type="InterPro" id="IPR036259">
    <property type="entry name" value="MFS_trans_sf"/>
</dbReference>
<evidence type="ECO:0000256" key="6">
    <source>
        <dbReference type="ARBA" id="ARBA00023136"/>
    </source>
</evidence>